<evidence type="ECO:0000313" key="2">
    <source>
        <dbReference type="EMBL" id="GEJ55341.1"/>
    </source>
</evidence>
<comment type="caution">
    <text evidence="2">The sequence shown here is derived from an EMBL/GenBank/DDBJ whole genome shotgun (WGS) entry which is preliminary data.</text>
</comment>
<gene>
    <name evidence="2" type="ORF">AMYX_00820</name>
</gene>
<dbReference type="GO" id="GO:0016226">
    <property type="term" value="P:iron-sulfur cluster assembly"/>
    <property type="evidence" value="ECO:0007669"/>
    <property type="project" value="InterPro"/>
</dbReference>
<dbReference type="EMBL" id="BJTG01000001">
    <property type="protein sequence ID" value="GEJ55341.1"/>
    <property type="molecule type" value="Genomic_DNA"/>
</dbReference>
<dbReference type="InterPro" id="IPR055346">
    <property type="entry name" value="Fe-S_cluster_assembly_SufBD"/>
</dbReference>
<dbReference type="NCBIfam" id="TIGR01981">
    <property type="entry name" value="sufD"/>
    <property type="match status" value="1"/>
</dbReference>
<protein>
    <submittedName>
        <fullName evidence="2">Fe-S cluster assembly protein SufD</fullName>
    </submittedName>
</protein>
<name>A0A7I9VG20_9BACT</name>
<dbReference type="SUPFAM" id="SSF101960">
    <property type="entry name" value="Stabilizer of iron transporter SufD"/>
    <property type="match status" value="1"/>
</dbReference>
<sequence>MNTAEQSFAAQLALPRGGEPGFLAALRAAGRDAFLAGKLPTAKDEDWRFTNLAPLAAQAFAPAPAGRAAGADLPPAPRLVFANGRLDPAASDLAGLPAGVRLSSLAAALRERPAAVEPRLGVGGAGARPAFVALNAALFDDGALVELDAGVKCQPTLHLVFCSHAGGGSTASHPRNLIALGDGAQATVVEHYQGRGAYLVNAVTEVALGAGAQLEHDRLQEDAPEAFHVSALQLTQGAASRFVGQSIALGGRLARVEARALLAAEQARCDLHGLNVSSGTQLHDHFVHVDHASPRCTSREVFKGILGDTARGVFAGRILVRPGAQKTDAGQVSSSLLLSDDAVVDTKPQLEILADDVKCSHGGSVGQLSPDQLFYLRSRGISEPLARALLTWAFAAELVQRVGPEELRARVRRAVTARLPSGELLREVA</sequence>
<evidence type="ECO:0000313" key="3">
    <source>
        <dbReference type="Proteomes" id="UP000503640"/>
    </source>
</evidence>
<dbReference type="Pfam" id="PF01458">
    <property type="entry name" value="SUFBD_core"/>
    <property type="match status" value="1"/>
</dbReference>
<proteinExistence type="predicted"/>
<dbReference type="Proteomes" id="UP000503640">
    <property type="component" value="Unassembled WGS sequence"/>
</dbReference>
<accession>A0A7I9VG20</accession>
<dbReference type="PANTHER" id="PTHR43575:SF1">
    <property type="entry name" value="PROTEIN ABCI7, CHLOROPLASTIC"/>
    <property type="match status" value="1"/>
</dbReference>
<keyword evidence="3" id="KW-1185">Reference proteome</keyword>
<dbReference type="AlphaFoldDB" id="A0A7I9VG20"/>
<organism evidence="2 3">
    <name type="scientific">Anaeromyxobacter diazotrophicus</name>
    <dbReference type="NCBI Taxonomy" id="2590199"/>
    <lineage>
        <taxon>Bacteria</taxon>
        <taxon>Pseudomonadati</taxon>
        <taxon>Myxococcota</taxon>
        <taxon>Myxococcia</taxon>
        <taxon>Myxococcales</taxon>
        <taxon>Cystobacterineae</taxon>
        <taxon>Anaeromyxobacteraceae</taxon>
        <taxon>Anaeromyxobacter</taxon>
    </lineage>
</organism>
<reference evidence="3" key="1">
    <citation type="journal article" date="2020" name="Appl. Environ. Microbiol.">
        <title>Diazotrophic Anaeromyxobacter Isolates from Soils.</title>
        <authorList>
            <person name="Masuda Y."/>
            <person name="Yamanaka H."/>
            <person name="Xu Z.X."/>
            <person name="Shiratori Y."/>
            <person name="Aono T."/>
            <person name="Amachi S."/>
            <person name="Senoo K."/>
            <person name="Itoh H."/>
        </authorList>
    </citation>
    <scope>NUCLEOTIDE SEQUENCE [LARGE SCALE GENOMIC DNA]</scope>
    <source>
        <strain evidence="3">R267</strain>
    </source>
</reference>
<dbReference type="PANTHER" id="PTHR43575">
    <property type="entry name" value="PROTEIN ABCI7, CHLOROPLASTIC"/>
    <property type="match status" value="1"/>
</dbReference>
<dbReference type="InterPro" id="IPR000825">
    <property type="entry name" value="SUF_FeS_clus_asmbl_SufBD_core"/>
</dbReference>
<dbReference type="InterPro" id="IPR011542">
    <property type="entry name" value="SUF_FeS_clus_asmbl_SufD"/>
</dbReference>
<dbReference type="InterPro" id="IPR037284">
    <property type="entry name" value="SUF_FeS_clus_asmbl_SufBD_sf"/>
</dbReference>
<feature type="domain" description="SUF system FeS cluster assembly SufBD core" evidence="1">
    <location>
        <begin position="168"/>
        <end position="394"/>
    </location>
</feature>
<evidence type="ECO:0000259" key="1">
    <source>
        <dbReference type="Pfam" id="PF01458"/>
    </source>
</evidence>
<dbReference type="RefSeq" id="WP_176062150.1">
    <property type="nucleotide sequence ID" value="NZ_BJTG01000001.1"/>
</dbReference>